<dbReference type="EMBL" id="CP036433">
    <property type="protein sequence ID" value="QDU96248.1"/>
    <property type="molecule type" value="Genomic_DNA"/>
</dbReference>
<proteinExistence type="predicted"/>
<dbReference type="SUPFAM" id="SSF50249">
    <property type="entry name" value="Nucleic acid-binding proteins"/>
    <property type="match status" value="1"/>
</dbReference>
<dbReference type="InterPro" id="IPR012340">
    <property type="entry name" value="NA-bd_OB-fold"/>
</dbReference>
<dbReference type="GO" id="GO:0005840">
    <property type="term" value="C:ribosome"/>
    <property type="evidence" value="ECO:0007669"/>
    <property type="project" value="UniProtKB-KW"/>
</dbReference>
<name>A0A518DWN3_9BACT</name>
<protein>
    <submittedName>
        <fullName evidence="1">30S Ribosomal protein S1</fullName>
    </submittedName>
</protein>
<evidence type="ECO:0000313" key="2">
    <source>
        <dbReference type="Proteomes" id="UP000317648"/>
    </source>
</evidence>
<reference evidence="1 2" key="1">
    <citation type="submission" date="2019-02" db="EMBL/GenBank/DDBJ databases">
        <title>Deep-cultivation of Planctomycetes and their phenomic and genomic characterization uncovers novel biology.</title>
        <authorList>
            <person name="Wiegand S."/>
            <person name="Jogler M."/>
            <person name="Boedeker C."/>
            <person name="Pinto D."/>
            <person name="Vollmers J."/>
            <person name="Rivas-Marin E."/>
            <person name="Kohn T."/>
            <person name="Peeters S.H."/>
            <person name="Heuer A."/>
            <person name="Rast P."/>
            <person name="Oberbeckmann S."/>
            <person name="Bunk B."/>
            <person name="Jeske O."/>
            <person name="Meyerdierks A."/>
            <person name="Storesund J.E."/>
            <person name="Kallscheuer N."/>
            <person name="Luecker S."/>
            <person name="Lage O.M."/>
            <person name="Pohl T."/>
            <person name="Merkel B.J."/>
            <person name="Hornburger P."/>
            <person name="Mueller R.-W."/>
            <person name="Bruemmer F."/>
            <person name="Labrenz M."/>
            <person name="Spormann A.M."/>
            <person name="Op den Camp H."/>
            <person name="Overmann J."/>
            <person name="Amann R."/>
            <person name="Jetten M.S.M."/>
            <person name="Mascher T."/>
            <person name="Medema M.H."/>
            <person name="Devos D.P."/>
            <person name="Kaster A.-K."/>
            <person name="Ovreas L."/>
            <person name="Rohde M."/>
            <person name="Galperin M.Y."/>
            <person name="Jogler C."/>
        </authorList>
    </citation>
    <scope>NUCLEOTIDE SEQUENCE [LARGE SCALE GENOMIC DNA]</scope>
    <source>
        <strain evidence="1 2">Pla85_3_4</strain>
    </source>
</reference>
<sequence length="156" mass="17100">MLAIGDTVTVEVTSPQVFGVFCRYASNDMLVVIPETSWIASFNSCLQFADTGDQLTVKIKNIDKPAGKIAASIKDLHPDPWTNGKIIVGAIYDARFVRFVAISDRCNDNPAYLIELFPGSYAMLPARDRELSYGQVVAVKILAADLRKSSVVVDWA</sequence>
<dbReference type="OrthoDB" id="274456at2"/>
<keyword evidence="1" id="KW-0687">Ribonucleoprotein</keyword>
<evidence type="ECO:0000313" key="1">
    <source>
        <dbReference type="EMBL" id="QDU96248.1"/>
    </source>
</evidence>
<dbReference type="Proteomes" id="UP000317648">
    <property type="component" value="Chromosome"/>
</dbReference>
<dbReference type="RefSeq" id="WP_145054896.1">
    <property type="nucleotide sequence ID" value="NZ_CP036433.1"/>
</dbReference>
<dbReference type="AlphaFoldDB" id="A0A518DWN3"/>
<gene>
    <name evidence="1" type="primary">rpsA_4</name>
    <name evidence="1" type="ORF">Pla8534_40670</name>
</gene>
<dbReference type="KEGG" id="lcre:Pla8534_40670"/>
<keyword evidence="1" id="KW-0689">Ribosomal protein</keyword>
<keyword evidence="2" id="KW-1185">Reference proteome</keyword>
<dbReference type="Gene3D" id="2.40.50.140">
    <property type="entry name" value="Nucleic acid-binding proteins"/>
    <property type="match status" value="1"/>
</dbReference>
<organism evidence="1 2">
    <name type="scientific">Lignipirellula cremea</name>
    <dbReference type="NCBI Taxonomy" id="2528010"/>
    <lineage>
        <taxon>Bacteria</taxon>
        <taxon>Pseudomonadati</taxon>
        <taxon>Planctomycetota</taxon>
        <taxon>Planctomycetia</taxon>
        <taxon>Pirellulales</taxon>
        <taxon>Pirellulaceae</taxon>
        <taxon>Lignipirellula</taxon>
    </lineage>
</organism>
<accession>A0A518DWN3</accession>